<name>A0A9Q0S8C9_9DIPT</name>
<keyword evidence="2" id="KW-1185">Reference proteome</keyword>
<evidence type="ECO:0000313" key="1">
    <source>
        <dbReference type="EMBL" id="KAJ6649117.1"/>
    </source>
</evidence>
<gene>
    <name evidence="1" type="primary">Pde11_0</name>
    <name evidence="1" type="ORF">Bhyg_04350</name>
</gene>
<dbReference type="Proteomes" id="UP001151699">
    <property type="component" value="Chromosome A"/>
</dbReference>
<evidence type="ECO:0000313" key="2">
    <source>
        <dbReference type="Proteomes" id="UP001151699"/>
    </source>
</evidence>
<dbReference type="EMBL" id="WJQU01000001">
    <property type="protein sequence ID" value="KAJ6649117.1"/>
    <property type="molecule type" value="Genomic_DNA"/>
</dbReference>
<dbReference type="AlphaFoldDB" id="A0A9Q0S8C9"/>
<reference evidence="1" key="1">
    <citation type="submission" date="2022-07" db="EMBL/GenBank/DDBJ databases">
        <authorList>
            <person name="Trinca V."/>
            <person name="Uliana J.V.C."/>
            <person name="Torres T.T."/>
            <person name="Ward R.J."/>
            <person name="Monesi N."/>
        </authorList>
    </citation>
    <scope>NUCLEOTIDE SEQUENCE</scope>
    <source>
        <strain evidence="1">HSMRA1968</strain>
        <tissue evidence="1">Whole embryos</tissue>
    </source>
</reference>
<organism evidence="1 2">
    <name type="scientific">Pseudolycoriella hygida</name>
    <dbReference type="NCBI Taxonomy" id="35572"/>
    <lineage>
        <taxon>Eukaryota</taxon>
        <taxon>Metazoa</taxon>
        <taxon>Ecdysozoa</taxon>
        <taxon>Arthropoda</taxon>
        <taxon>Hexapoda</taxon>
        <taxon>Insecta</taxon>
        <taxon>Pterygota</taxon>
        <taxon>Neoptera</taxon>
        <taxon>Endopterygota</taxon>
        <taxon>Diptera</taxon>
        <taxon>Nematocera</taxon>
        <taxon>Sciaroidea</taxon>
        <taxon>Sciaridae</taxon>
        <taxon>Pseudolycoriella</taxon>
    </lineage>
</organism>
<proteinExistence type="predicted"/>
<protein>
    <submittedName>
        <fullName evidence="1">Dual 3',5'-cyclic-AMP and -GMP phosphodiesterase 11</fullName>
    </submittedName>
</protein>
<dbReference type="OrthoDB" id="74705at2759"/>
<comment type="caution">
    <text evidence="1">The sequence shown here is derived from an EMBL/GenBank/DDBJ whole genome shotgun (WGS) entry which is preliminary data.</text>
</comment>
<accession>A0A9Q0S8C9</accession>
<sequence>MVCAFAMLSDKLTPLVDGVRENKVHWLQLAQNAQNNPNRVSIGVSQPIPKIVGKLGRLDSQIFYQKQNGSTCESRDHTDEAMDQ</sequence>